<gene>
    <name evidence="4" type="ORF">BPOR_1225g00020</name>
</gene>
<dbReference type="EMBL" id="PQXO01001218">
    <property type="protein sequence ID" value="TGO81287.1"/>
    <property type="molecule type" value="Genomic_DNA"/>
</dbReference>
<feature type="compositionally biased region" description="Polar residues" evidence="2">
    <location>
        <begin position="1"/>
        <end position="22"/>
    </location>
</feature>
<dbReference type="InterPro" id="IPR016197">
    <property type="entry name" value="Chromo-like_dom_sf"/>
</dbReference>
<protein>
    <recommendedName>
        <fullName evidence="3">Chromo domain-containing protein</fullName>
    </recommendedName>
</protein>
<evidence type="ECO:0000256" key="2">
    <source>
        <dbReference type="SAM" id="MobiDB-lite"/>
    </source>
</evidence>
<dbReference type="Gene3D" id="2.40.50.40">
    <property type="match status" value="1"/>
</dbReference>
<keyword evidence="5" id="KW-1185">Reference proteome</keyword>
<comment type="subunit">
    <text evidence="1">Component of the NuA4 histone acetyltransferase complex.</text>
</comment>
<dbReference type="AlphaFoldDB" id="A0A4Z1KIJ8"/>
<evidence type="ECO:0000259" key="3">
    <source>
        <dbReference type="PROSITE" id="PS50013"/>
    </source>
</evidence>
<evidence type="ECO:0000256" key="1">
    <source>
        <dbReference type="ARBA" id="ARBA00011353"/>
    </source>
</evidence>
<dbReference type="OrthoDB" id="3506412at2759"/>
<evidence type="ECO:0000313" key="4">
    <source>
        <dbReference type="EMBL" id="TGO81287.1"/>
    </source>
</evidence>
<comment type="caution">
    <text evidence="4">The sequence shown here is derived from an EMBL/GenBank/DDBJ whole genome shotgun (WGS) entry which is preliminary data.</text>
</comment>
<dbReference type="CDD" id="cd00024">
    <property type="entry name" value="CD_CSD"/>
    <property type="match status" value="1"/>
</dbReference>
<name>A0A4Z1KIJ8_9HELO</name>
<dbReference type="SUPFAM" id="SSF54160">
    <property type="entry name" value="Chromo domain-like"/>
    <property type="match status" value="1"/>
</dbReference>
<evidence type="ECO:0000313" key="5">
    <source>
        <dbReference type="Proteomes" id="UP000297280"/>
    </source>
</evidence>
<accession>A0A4Z1KIJ8</accession>
<dbReference type="InterPro" id="IPR000953">
    <property type="entry name" value="Chromo/chromo_shadow_dom"/>
</dbReference>
<reference evidence="4 5" key="1">
    <citation type="submission" date="2017-12" db="EMBL/GenBank/DDBJ databases">
        <title>Comparative genomics of Botrytis spp.</title>
        <authorList>
            <person name="Valero-Jimenez C.A."/>
            <person name="Tapia P."/>
            <person name="Veloso J."/>
            <person name="Silva-Moreno E."/>
            <person name="Staats M."/>
            <person name="Valdes J.H."/>
            <person name="Van Kan J.A.L."/>
        </authorList>
    </citation>
    <scope>NUCLEOTIDE SEQUENCE [LARGE SCALE GENOMIC DNA]</scope>
    <source>
        <strain evidence="4 5">MUCL3349</strain>
    </source>
</reference>
<organism evidence="4 5">
    <name type="scientific">Botrytis porri</name>
    <dbReference type="NCBI Taxonomy" id="87229"/>
    <lineage>
        <taxon>Eukaryota</taxon>
        <taxon>Fungi</taxon>
        <taxon>Dikarya</taxon>
        <taxon>Ascomycota</taxon>
        <taxon>Pezizomycotina</taxon>
        <taxon>Leotiomycetes</taxon>
        <taxon>Helotiales</taxon>
        <taxon>Sclerotiniaceae</taxon>
        <taxon>Botrytis</taxon>
    </lineage>
</organism>
<sequence>MARSQAAATSTAETRPQSTKARATTKDEQHKEWEVKEILEVKKKWKSLYVRASWVGYREEDPEWYPISDFKTSPYLLKKFYRENPKALGPPAQLPAWEEAFEAGEEDYEHLNSNKSMDPVSKSRYLKQISSVAE</sequence>
<dbReference type="Proteomes" id="UP000297280">
    <property type="component" value="Unassembled WGS sequence"/>
</dbReference>
<proteinExistence type="predicted"/>
<feature type="domain" description="Chromo" evidence="3">
    <location>
        <begin position="33"/>
        <end position="92"/>
    </location>
</feature>
<dbReference type="PROSITE" id="PS50013">
    <property type="entry name" value="CHROMO_2"/>
    <property type="match status" value="1"/>
</dbReference>
<dbReference type="GO" id="GO:0006338">
    <property type="term" value="P:chromatin remodeling"/>
    <property type="evidence" value="ECO:0007669"/>
    <property type="project" value="UniProtKB-ARBA"/>
</dbReference>
<feature type="region of interest" description="Disordered" evidence="2">
    <location>
        <begin position="1"/>
        <end position="29"/>
    </location>
</feature>